<protein>
    <submittedName>
        <fullName evidence="7">DEHA2C09680p</fullName>
    </submittedName>
</protein>
<dbReference type="SUPFAM" id="SSF48452">
    <property type="entry name" value="TPR-like"/>
    <property type="match status" value="1"/>
</dbReference>
<dbReference type="Gene3D" id="1.10.287.110">
    <property type="entry name" value="DnaJ domain"/>
    <property type="match status" value="1"/>
</dbReference>
<dbReference type="PROSITE" id="PS50076">
    <property type="entry name" value="DNAJ_2"/>
    <property type="match status" value="1"/>
</dbReference>
<evidence type="ECO:0000256" key="1">
    <source>
        <dbReference type="ARBA" id="ARBA00004240"/>
    </source>
</evidence>
<dbReference type="GO" id="GO:0034975">
    <property type="term" value="P:protein folding in endoplasmic reticulum"/>
    <property type="evidence" value="ECO:0007669"/>
    <property type="project" value="TreeGrafter"/>
</dbReference>
<dbReference type="Proteomes" id="UP000000599">
    <property type="component" value="Chromosome C"/>
</dbReference>
<dbReference type="FunCoup" id="Q6BUL4">
    <property type="interactions" value="92"/>
</dbReference>
<dbReference type="GO" id="GO:0051087">
    <property type="term" value="F:protein-folding chaperone binding"/>
    <property type="evidence" value="ECO:0007669"/>
    <property type="project" value="TreeGrafter"/>
</dbReference>
<evidence type="ECO:0000256" key="4">
    <source>
        <dbReference type="SAM" id="MobiDB-lite"/>
    </source>
</evidence>
<sequence>MHYCTLFLIQILYCISLAVCSNDSNKLVERIQLTHSLFSGEGPTNNVLEQYNSMVRDLESQLTIEQSDLKDHLPQLYFRKALIEINLHKENLAIQDLKKCLDLDPVLKPARTKLIDILLEKGDFSTLTGYLTKEDQEVGKKIELVKKAFANAEKAYNKKDFVQCTSELENTVIPITPSSPNAYQLHLKCIVEIYSKLDVTENQQSPSKSIISDLNKLISLQPMSTLSWYESMANYLLFTEVQFEKSWLFVKNCLKIDNDYKGCGQISKFYVKFQKFLGVLEEYSINNGHYYLVNDNNNQNNQNVNEDLNKDVDFKFVNDFLLHDEVKVSKIEKKKLSSSIKNNYDYLLSKASAFVQTESGNDRAFKTLSFKIDLDRILCESFIQLNDFKKAGSYCSKIEDTESPFLPKYIPEIDQLLAKKKNEEAKRLLERFNVNVRRSKLFRDRYEVIERYTNQQRQQQQQRQRQQQQQQQRQWQQRQQQQHQRAPPNRKPSTDYYKILDISRDADEKTIKKAYRTQTLKFHPDKYKGNDLTPEQIENKMQDINQAYEVLADKELRERYDRGDDPNDPLGGQRQQQQPFGGSRPFGGGGGQQYQFNFGQNDFMKQFMKQKGGSGGSGGFGGFGFGGQNQRTYVKKNAKKNK</sequence>
<reference evidence="7 8" key="1">
    <citation type="journal article" date="2004" name="Nature">
        <title>Genome evolution in yeasts.</title>
        <authorList>
            <consortium name="Genolevures"/>
            <person name="Dujon B."/>
            <person name="Sherman D."/>
            <person name="Fischer G."/>
            <person name="Durrens P."/>
            <person name="Casaregola S."/>
            <person name="Lafontaine I."/>
            <person name="de Montigny J."/>
            <person name="Marck C."/>
            <person name="Neuveglise C."/>
            <person name="Talla E."/>
            <person name="Goffard N."/>
            <person name="Frangeul L."/>
            <person name="Aigle M."/>
            <person name="Anthouard V."/>
            <person name="Babour A."/>
            <person name="Barbe V."/>
            <person name="Barnay S."/>
            <person name="Blanchin S."/>
            <person name="Beckerich J.M."/>
            <person name="Beyne E."/>
            <person name="Bleykasten C."/>
            <person name="Boisrame A."/>
            <person name="Boyer J."/>
            <person name="Cattolico L."/>
            <person name="Confanioleri F."/>
            <person name="de Daruvar A."/>
            <person name="Despons L."/>
            <person name="Fabre E."/>
            <person name="Fairhead C."/>
            <person name="Ferry-Dumazet H."/>
            <person name="Groppi A."/>
            <person name="Hantraye F."/>
            <person name="Hennequin C."/>
            <person name="Jauniaux N."/>
            <person name="Joyet P."/>
            <person name="Kachouri R."/>
            <person name="Kerrest A."/>
            <person name="Koszul R."/>
            <person name="Lemaire M."/>
            <person name="Lesur I."/>
            <person name="Ma L."/>
            <person name="Muller H."/>
            <person name="Nicaud J.M."/>
            <person name="Nikolski M."/>
            <person name="Oztas S."/>
            <person name="Ozier-Kalogeropoulos O."/>
            <person name="Pellenz S."/>
            <person name="Potier S."/>
            <person name="Richard G.F."/>
            <person name="Straub M.L."/>
            <person name="Suleau A."/>
            <person name="Swennene D."/>
            <person name="Tekaia F."/>
            <person name="Wesolowski-Louvel M."/>
            <person name="Westhof E."/>
            <person name="Wirth B."/>
            <person name="Zeniou-Meyer M."/>
            <person name="Zivanovic I."/>
            <person name="Bolotin-Fukuhara M."/>
            <person name="Thierry A."/>
            <person name="Bouchier C."/>
            <person name="Caudron B."/>
            <person name="Scarpelli C."/>
            <person name="Gaillardin C."/>
            <person name="Weissenbach J."/>
            <person name="Wincker P."/>
            <person name="Souciet J.L."/>
        </authorList>
    </citation>
    <scope>NUCLEOTIDE SEQUENCE [LARGE SCALE GENOMIC DNA]</scope>
    <source>
        <strain evidence="8">ATCC 36239 / CBS 767 / BCRC 21394 / JCM 1990 / NBRC 0083 / IGC 2968</strain>
    </source>
</reference>
<evidence type="ECO:0000256" key="3">
    <source>
        <dbReference type="ARBA" id="ARBA00022824"/>
    </source>
</evidence>
<dbReference type="HOGENOM" id="CLU_027661_0_0_1"/>
<dbReference type="OMA" id="KNCLRID"/>
<feature type="compositionally biased region" description="Basic residues" evidence="4">
    <location>
        <begin position="633"/>
        <end position="642"/>
    </location>
</feature>
<dbReference type="GeneID" id="2900263"/>
<dbReference type="InterPro" id="IPR036869">
    <property type="entry name" value="J_dom_sf"/>
</dbReference>
<dbReference type="OrthoDB" id="1726119at2759"/>
<dbReference type="InParanoid" id="Q6BUL4"/>
<feature type="chain" id="PRO_5004271528" evidence="5">
    <location>
        <begin position="21"/>
        <end position="642"/>
    </location>
</feature>
<dbReference type="InterPro" id="IPR011990">
    <property type="entry name" value="TPR-like_helical_dom_sf"/>
</dbReference>
<feature type="compositionally biased region" description="Low complexity" evidence="4">
    <location>
        <begin position="459"/>
        <end position="485"/>
    </location>
</feature>
<comment type="subcellular location">
    <subcellularLocation>
        <location evidence="1">Endoplasmic reticulum</location>
    </subcellularLocation>
</comment>
<dbReference type="GO" id="GO:0051787">
    <property type="term" value="F:misfolded protein binding"/>
    <property type="evidence" value="ECO:0007669"/>
    <property type="project" value="TreeGrafter"/>
</dbReference>
<dbReference type="AlphaFoldDB" id="Q6BUL4"/>
<evidence type="ECO:0000313" key="7">
    <source>
        <dbReference type="EMBL" id="CAG86176.2"/>
    </source>
</evidence>
<organism evidence="7 8">
    <name type="scientific">Debaryomyces hansenii (strain ATCC 36239 / CBS 767 / BCRC 21394 / JCM 1990 / NBRC 0083 / IGC 2968)</name>
    <name type="common">Yeast</name>
    <name type="synonym">Torulaspora hansenii</name>
    <dbReference type="NCBI Taxonomy" id="284592"/>
    <lineage>
        <taxon>Eukaryota</taxon>
        <taxon>Fungi</taxon>
        <taxon>Dikarya</taxon>
        <taxon>Ascomycota</taxon>
        <taxon>Saccharomycotina</taxon>
        <taxon>Pichiomycetes</taxon>
        <taxon>Debaryomycetaceae</taxon>
        <taxon>Debaryomyces</taxon>
    </lineage>
</organism>
<dbReference type="PANTHER" id="PTHR44140">
    <property type="entry name" value="LD25575P"/>
    <property type="match status" value="1"/>
</dbReference>
<name>Q6BUL4_DEBHA</name>
<dbReference type="KEGG" id="dha:DEHA2C09680g"/>
<evidence type="ECO:0000256" key="5">
    <source>
        <dbReference type="SAM" id="SignalP"/>
    </source>
</evidence>
<dbReference type="Gene3D" id="1.25.40.10">
    <property type="entry name" value="Tetratricopeptide repeat domain"/>
    <property type="match status" value="1"/>
</dbReference>
<gene>
    <name evidence="7" type="ordered locus">DEHA2C09680g</name>
</gene>
<accession>Q6BUL4</accession>
<dbReference type="InterPro" id="IPR051727">
    <property type="entry name" value="DnaJ_C3_Co-chaperones"/>
</dbReference>
<dbReference type="CDD" id="cd06257">
    <property type="entry name" value="DnaJ"/>
    <property type="match status" value="1"/>
</dbReference>
<keyword evidence="2 5" id="KW-0732">Signal</keyword>
<dbReference type="PRINTS" id="PR00625">
    <property type="entry name" value="JDOMAIN"/>
</dbReference>
<dbReference type="SUPFAM" id="SSF46565">
    <property type="entry name" value="Chaperone J-domain"/>
    <property type="match status" value="1"/>
</dbReference>
<dbReference type="Pfam" id="PF00226">
    <property type="entry name" value="DnaJ"/>
    <property type="match status" value="1"/>
</dbReference>
<keyword evidence="8" id="KW-1185">Reference proteome</keyword>
<feature type="domain" description="J" evidence="6">
    <location>
        <begin position="495"/>
        <end position="564"/>
    </location>
</feature>
<evidence type="ECO:0000259" key="6">
    <source>
        <dbReference type="PROSITE" id="PS50076"/>
    </source>
</evidence>
<dbReference type="RefSeq" id="XP_458105.2">
    <property type="nucleotide sequence ID" value="XM_458105.1"/>
</dbReference>
<feature type="compositionally biased region" description="Gly residues" evidence="4">
    <location>
        <begin position="612"/>
        <end position="627"/>
    </location>
</feature>
<feature type="signal peptide" evidence="5">
    <location>
        <begin position="1"/>
        <end position="20"/>
    </location>
</feature>
<dbReference type="VEuPathDB" id="FungiDB:DEHA2C09680g"/>
<dbReference type="SMART" id="SM00271">
    <property type="entry name" value="DnaJ"/>
    <property type="match status" value="1"/>
</dbReference>
<dbReference type="GO" id="GO:0005783">
    <property type="term" value="C:endoplasmic reticulum"/>
    <property type="evidence" value="ECO:0007669"/>
    <property type="project" value="UniProtKB-SubCell"/>
</dbReference>
<dbReference type="STRING" id="284592.Q6BUL4"/>
<feature type="compositionally biased region" description="Low complexity" evidence="4">
    <location>
        <begin position="571"/>
        <end position="583"/>
    </location>
</feature>
<evidence type="ECO:0000256" key="2">
    <source>
        <dbReference type="ARBA" id="ARBA00022729"/>
    </source>
</evidence>
<feature type="region of interest" description="Disordered" evidence="4">
    <location>
        <begin position="459"/>
        <end position="496"/>
    </location>
</feature>
<evidence type="ECO:0000313" key="8">
    <source>
        <dbReference type="Proteomes" id="UP000000599"/>
    </source>
</evidence>
<proteinExistence type="predicted"/>
<dbReference type="eggNOG" id="KOG0715">
    <property type="taxonomic scope" value="Eukaryota"/>
</dbReference>
<dbReference type="EMBL" id="CR382135">
    <property type="protein sequence ID" value="CAG86176.2"/>
    <property type="molecule type" value="Genomic_DNA"/>
</dbReference>
<feature type="region of interest" description="Disordered" evidence="4">
    <location>
        <begin position="560"/>
        <end position="642"/>
    </location>
</feature>
<dbReference type="InterPro" id="IPR001623">
    <property type="entry name" value="DnaJ_domain"/>
</dbReference>
<keyword evidence="3" id="KW-0256">Endoplasmic reticulum</keyword>
<dbReference type="PANTHER" id="PTHR44140:SF2">
    <property type="entry name" value="LD25575P"/>
    <property type="match status" value="1"/>
</dbReference>